<feature type="domain" description="Histidine kinase" evidence="6">
    <location>
        <begin position="300"/>
        <end position="516"/>
    </location>
</feature>
<dbReference type="SMART" id="SM00388">
    <property type="entry name" value="HisKA"/>
    <property type="match status" value="1"/>
</dbReference>
<gene>
    <name evidence="9" type="ORF">SAMN02745702_00623</name>
</gene>
<dbReference type="GO" id="GO:0007234">
    <property type="term" value="P:osmosensory signaling via phosphorelay pathway"/>
    <property type="evidence" value="ECO:0007669"/>
    <property type="project" value="TreeGrafter"/>
</dbReference>
<keyword evidence="10" id="KW-1185">Reference proteome</keyword>
<dbReference type="SMART" id="SM00387">
    <property type="entry name" value="HATPase_c"/>
    <property type="match status" value="1"/>
</dbReference>
<evidence type="ECO:0000256" key="1">
    <source>
        <dbReference type="ARBA" id="ARBA00000085"/>
    </source>
</evidence>
<dbReference type="CDD" id="cd00130">
    <property type="entry name" value="PAS"/>
    <property type="match status" value="1"/>
</dbReference>
<dbReference type="GO" id="GO:0030295">
    <property type="term" value="F:protein kinase activator activity"/>
    <property type="evidence" value="ECO:0007669"/>
    <property type="project" value="TreeGrafter"/>
</dbReference>
<dbReference type="InterPro" id="IPR036890">
    <property type="entry name" value="HATPase_C_sf"/>
</dbReference>
<dbReference type="Pfam" id="PF13188">
    <property type="entry name" value="PAS_8"/>
    <property type="match status" value="1"/>
</dbReference>
<dbReference type="Gene3D" id="3.30.450.20">
    <property type="entry name" value="PAS domain"/>
    <property type="match status" value="1"/>
</dbReference>
<evidence type="ECO:0000256" key="4">
    <source>
        <dbReference type="ARBA" id="ARBA00022777"/>
    </source>
</evidence>
<keyword evidence="3" id="KW-0808">Transferase</keyword>
<organism evidence="9 10">
    <name type="scientific">Desulfobaculum bizertense DSM 18034</name>
    <dbReference type="NCBI Taxonomy" id="1121442"/>
    <lineage>
        <taxon>Bacteria</taxon>
        <taxon>Pseudomonadati</taxon>
        <taxon>Thermodesulfobacteriota</taxon>
        <taxon>Desulfovibrionia</taxon>
        <taxon>Desulfovibrionales</taxon>
        <taxon>Desulfovibrionaceae</taxon>
        <taxon>Desulfobaculum</taxon>
    </lineage>
</organism>
<evidence type="ECO:0000256" key="5">
    <source>
        <dbReference type="ARBA" id="ARBA00023136"/>
    </source>
</evidence>
<dbReference type="STRING" id="1121442.SAMN02745702_00623"/>
<feature type="domain" description="PAS" evidence="7">
    <location>
        <begin position="170"/>
        <end position="211"/>
    </location>
</feature>
<dbReference type="NCBIfam" id="TIGR00229">
    <property type="entry name" value="sensory_box"/>
    <property type="match status" value="1"/>
</dbReference>
<dbReference type="SUPFAM" id="SSF55874">
    <property type="entry name" value="ATPase domain of HSP90 chaperone/DNA topoisomerase II/histidine kinase"/>
    <property type="match status" value="1"/>
</dbReference>
<dbReference type="InterPro" id="IPR000014">
    <property type="entry name" value="PAS"/>
</dbReference>
<dbReference type="InterPro" id="IPR050351">
    <property type="entry name" value="BphY/WalK/GraS-like"/>
</dbReference>
<reference evidence="9 10" key="1">
    <citation type="submission" date="2017-02" db="EMBL/GenBank/DDBJ databases">
        <authorList>
            <person name="Peterson S.W."/>
        </authorList>
    </citation>
    <scope>NUCLEOTIDE SEQUENCE [LARGE SCALE GENOMIC DNA]</scope>
    <source>
        <strain evidence="9 10">DSM 18034</strain>
    </source>
</reference>
<accession>A0A1T4VNQ4</accession>
<feature type="domain" description="PAC" evidence="8">
    <location>
        <begin position="244"/>
        <end position="296"/>
    </location>
</feature>
<dbReference type="InterPro" id="IPR003661">
    <property type="entry name" value="HisK_dim/P_dom"/>
</dbReference>
<dbReference type="GO" id="GO:0000156">
    <property type="term" value="F:phosphorelay response regulator activity"/>
    <property type="evidence" value="ECO:0007669"/>
    <property type="project" value="TreeGrafter"/>
</dbReference>
<dbReference type="Proteomes" id="UP000189733">
    <property type="component" value="Unassembled WGS sequence"/>
</dbReference>
<evidence type="ECO:0000256" key="2">
    <source>
        <dbReference type="ARBA" id="ARBA00012438"/>
    </source>
</evidence>
<dbReference type="GO" id="GO:0016020">
    <property type="term" value="C:membrane"/>
    <property type="evidence" value="ECO:0007669"/>
    <property type="project" value="UniProtKB-SubCell"/>
</dbReference>
<dbReference type="InterPro" id="IPR035965">
    <property type="entry name" value="PAS-like_dom_sf"/>
</dbReference>
<name>A0A1T4VNQ4_9BACT</name>
<evidence type="ECO:0000259" key="6">
    <source>
        <dbReference type="PROSITE" id="PS50109"/>
    </source>
</evidence>
<keyword evidence="4" id="KW-0418">Kinase</keyword>
<protein>
    <recommendedName>
        <fullName evidence="2">histidine kinase</fullName>
        <ecNumber evidence="2">2.7.13.3</ecNumber>
    </recommendedName>
</protein>
<dbReference type="Pfam" id="PF00512">
    <property type="entry name" value="HisKA"/>
    <property type="match status" value="1"/>
</dbReference>
<dbReference type="Pfam" id="PF13426">
    <property type="entry name" value="PAS_9"/>
    <property type="match status" value="1"/>
</dbReference>
<dbReference type="GO" id="GO:0000155">
    <property type="term" value="F:phosphorelay sensor kinase activity"/>
    <property type="evidence" value="ECO:0007669"/>
    <property type="project" value="InterPro"/>
</dbReference>
<comment type="catalytic activity">
    <reaction evidence="1">
        <text>ATP + protein L-histidine = ADP + protein N-phospho-L-histidine.</text>
        <dbReference type="EC" id="2.7.13.3"/>
    </reaction>
</comment>
<dbReference type="InterPro" id="IPR000700">
    <property type="entry name" value="PAS-assoc_C"/>
</dbReference>
<evidence type="ECO:0000313" key="9">
    <source>
        <dbReference type="EMBL" id="SKA66576.1"/>
    </source>
</evidence>
<evidence type="ECO:0000259" key="8">
    <source>
        <dbReference type="PROSITE" id="PS50113"/>
    </source>
</evidence>
<dbReference type="InterPro" id="IPR003594">
    <property type="entry name" value="HATPase_dom"/>
</dbReference>
<dbReference type="InterPro" id="IPR005467">
    <property type="entry name" value="His_kinase_dom"/>
</dbReference>
<keyword evidence="5" id="KW-0472">Membrane</keyword>
<evidence type="ECO:0000259" key="7">
    <source>
        <dbReference type="PROSITE" id="PS50112"/>
    </source>
</evidence>
<evidence type="ECO:0000313" key="10">
    <source>
        <dbReference type="Proteomes" id="UP000189733"/>
    </source>
</evidence>
<dbReference type="Pfam" id="PF02518">
    <property type="entry name" value="HATPase_c"/>
    <property type="match status" value="1"/>
</dbReference>
<proteinExistence type="predicted"/>
<dbReference type="Gene3D" id="3.30.565.10">
    <property type="entry name" value="Histidine kinase-like ATPase, C-terminal domain"/>
    <property type="match status" value="1"/>
</dbReference>
<dbReference type="Gene3D" id="1.10.287.130">
    <property type="match status" value="1"/>
</dbReference>
<dbReference type="CDD" id="cd00082">
    <property type="entry name" value="HisKA"/>
    <property type="match status" value="1"/>
</dbReference>
<dbReference type="EMBL" id="FUYA01000002">
    <property type="protein sequence ID" value="SKA66576.1"/>
    <property type="molecule type" value="Genomic_DNA"/>
</dbReference>
<dbReference type="PROSITE" id="PS50113">
    <property type="entry name" value="PAC"/>
    <property type="match status" value="1"/>
</dbReference>
<dbReference type="SUPFAM" id="SSF55785">
    <property type="entry name" value="PYP-like sensor domain (PAS domain)"/>
    <property type="match status" value="1"/>
</dbReference>
<evidence type="ECO:0000256" key="3">
    <source>
        <dbReference type="ARBA" id="ARBA00022679"/>
    </source>
</evidence>
<dbReference type="PANTHER" id="PTHR42878">
    <property type="entry name" value="TWO-COMPONENT HISTIDINE KINASE"/>
    <property type="match status" value="1"/>
</dbReference>
<dbReference type="AlphaFoldDB" id="A0A1T4VNQ4"/>
<dbReference type="InterPro" id="IPR036097">
    <property type="entry name" value="HisK_dim/P_sf"/>
</dbReference>
<dbReference type="PROSITE" id="PS50112">
    <property type="entry name" value="PAS"/>
    <property type="match status" value="1"/>
</dbReference>
<dbReference type="SUPFAM" id="SSF47384">
    <property type="entry name" value="Homodimeric domain of signal transducing histidine kinase"/>
    <property type="match status" value="1"/>
</dbReference>
<dbReference type="PANTHER" id="PTHR42878:SF15">
    <property type="entry name" value="BACTERIOPHYTOCHROME"/>
    <property type="match status" value="1"/>
</dbReference>
<dbReference type="PROSITE" id="PS50109">
    <property type="entry name" value="HIS_KIN"/>
    <property type="match status" value="1"/>
</dbReference>
<dbReference type="EC" id="2.7.13.3" evidence="2"/>
<sequence>MGKKMQMTQGELISMPERATGAVPVAEAASVPLEREPEEQVSRAPEKSVSLFFSACPFPMAIWRRNADGLFCLDEVNAAAQHFFGPEIQRFLGEDIRTIFVDLPELSGMLERAARENISLHQNLNYPTRTQPARHLRMKFYFIPASYDEVILYCEDKTSGMKSWEERKRAQSRFETLFQSAPVGIYQTGEEGRLEHVNERLVRMYGYQDAEDMELRVADPCELIVDAEQRGVLRRRLMEEDIVRDFECLVRRCNGESFWVSRSVRIAKNAAGQIVSTFGFELDISERKSSEALREEIERITRHDLKSPLNAIVGLSNFMAEDEAFSPDQRENLRLIEHSGNTMLNMINLSLAVYRMERGTYRMEKETHDVFSILREVLFELRNVTGSHDVEIKVLYNGIPAGPECSQPVRGEKLLFWAMFYHLVRNAVEASGSGGVVQVALENEGDFVRLSIHNDGVVPVPVRESLFEKFVTFGKNSGTGFGAYCARLIALEMGNDIRYQTSEETGTTMICLLPAL</sequence>